<sequence length="300" mass="32420">MIDLWSPGAGMSVGMVILTSYLLGLVHGITPDEHTWPITFSYAVGSYSARKGLIVGLIFSLSFTAQRALMSEISYFALSKVFSLPYFNYIIYMIVGTAMALGGLYVFKFKNAFHIHFGKIDKSHHAAALKGEYPDVQAPTPKMAIIHGFIAGFGFGAFALIIYTVLAPSMPNAYLGWVPGFFFGIGTATVQAFAGLFFGALTKHLKISPQMASKLSSLTAGRTLLWGGLTFVAAGIFGLLFPSIAGFQILTPLHIHNLHSLGIEFVLVIVVVLVIGVGSLVYEVRKAVKNQNDPALKNYN</sequence>
<accession>A0A7V3RE64</accession>
<keyword evidence="1" id="KW-0812">Transmembrane</keyword>
<evidence type="ECO:0000256" key="1">
    <source>
        <dbReference type="SAM" id="Phobius"/>
    </source>
</evidence>
<dbReference type="AlphaFoldDB" id="A0A7V3RE64"/>
<feature type="transmembrane region" description="Helical" evidence="1">
    <location>
        <begin position="52"/>
        <end position="69"/>
    </location>
</feature>
<evidence type="ECO:0008006" key="3">
    <source>
        <dbReference type="Google" id="ProtNLM"/>
    </source>
</evidence>
<proteinExistence type="predicted"/>
<protein>
    <recommendedName>
        <fullName evidence="3">Urease accessory protein UreH-like transmembrane domain-containing protein</fullName>
    </recommendedName>
</protein>
<feature type="transmembrane region" description="Helical" evidence="1">
    <location>
        <begin position="144"/>
        <end position="166"/>
    </location>
</feature>
<evidence type="ECO:0000313" key="2">
    <source>
        <dbReference type="EMBL" id="HGE75028.1"/>
    </source>
</evidence>
<comment type="caution">
    <text evidence="2">The sequence shown here is derived from an EMBL/GenBank/DDBJ whole genome shotgun (WGS) entry which is preliminary data.</text>
</comment>
<feature type="transmembrane region" description="Helical" evidence="1">
    <location>
        <begin position="178"/>
        <end position="202"/>
    </location>
</feature>
<feature type="transmembrane region" description="Helical" evidence="1">
    <location>
        <begin position="223"/>
        <end position="249"/>
    </location>
</feature>
<reference evidence="2" key="1">
    <citation type="journal article" date="2020" name="mSystems">
        <title>Genome- and Community-Level Interaction Insights into Carbon Utilization and Element Cycling Functions of Hydrothermarchaeota in Hydrothermal Sediment.</title>
        <authorList>
            <person name="Zhou Z."/>
            <person name="Liu Y."/>
            <person name="Xu W."/>
            <person name="Pan J."/>
            <person name="Luo Z.H."/>
            <person name="Li M."/>
        </authorList>
    </citation>
    <scope>NUCLEOTIDE SEQUENCE [LARGE SCALE GENOMIC DNA]</scope>
    <source>
        <strain evidence="2">SpSt-966</strain>
    </source>
</reference>
<keyword evidence="1" id="KW-0472">Membrane</keyword>
<feature type="transmembrane region" description="Helical" evidence="1">
    <location>
        <begin position="12"/>
        <end position="31"/>
    </location>
</feature>
<organism evidence="2">
    <name type="scientific">Mesoaciditoga lauensis</name>
    <dbReference type="NCBI Taxonomy" id="1495039"/>
    <lineage>
        <taxon>Bacteria</taxon>
        <taxon>Thermotogati</taxon>
        <taxon>Thermotogota</taxon>
        <taxon>Thermotogae</taxon>
        <taxon>Mesoaciditogales</taxon>
        <taxon>Mesoaciditogaceae</taxon>
        <taxon>Mesoaciditoga</taxon>
    </lineage>
</organism>
<gene>
    <name evidence="2" type="ORF">ENX73_02755</name>
</gene>
<name>A0A7V3RE64_9BACT</name>
<dbReference type="EMBL" id="DTPE01000112">
    <property type="protein sequence ID" value="HGE75028.1"/>
    <property type="molecule type" value="Genomic_DNA"/>
</dbReference>
<feature type="transmembrane region" description="Helical" evidence="1">
    <location>
        <begin position="261"/>
        <end position="282"/>
    </location>
</feature>
<keyword evidence="1" id="KW-1133">Transmembrane helix</keyword>
<feature type="transmembrane region" description="Helical" evidence="1">
    <location>
        <begin position="89"/>
        <end position="107"/>
    </location>
</feature>